<proteinExistence type="predicted"/>
<feature type="transmembrane region" description="Helical" evidence="8">
    <location>
        <begin position="180"/>
        <end position="199"/>
    </location>
</feature>
<keyword evidence="6 8" id="KW-0472">Membrane</keyword>
<feature type="transmembrane region" description="Helical" evidence="8">
    <location>
        <begin position="359"/>
        <end position="379"/>
    </location>
</feature>
<evidence type="ECO:0000256" key="8">
    <source>
        <dbReference type="SAM" id="Phobius"/>
    </source>
</evidence>
<feature type="domain" description="Amino acid permease/ SLC12A" evidence="9">
    <location>
        <begin position="71"/>
        <end position="547"/>
    </location>
</feature>
<evidence type="ECO:0000256" key="7">
    <source>
        <dbReference type="SAM" id="MobiDB-lite"/>
    </source>
</evidence>
<reference evidence="10 11" key="1">
    <citation type="submission" date="2016-03" db="EMBL/GenBank/DDBJ databases">
        <authorList>
            <person name="Ploux O."/>
        </authorList>
    </citation>
    <scope>NUCLEOTIDE SEQUENCE [LARGE SCALE GENOMIC DNA]</scope>
    <source>
        <strain evidence="10 11">UAMH 11012</strain>
    </source>
</reference>
<dbReference type="Pfam" id="PF00324">
    <property type="entry name" value="AA_permease"/>
    <property type="match status" value="1"/>
</dbReference>
<name>A0A1L7WUT8_9HELO</name>
<feature type="transmembrane region" description="Helical" evidence="8">
    <location>
        <begin position="438"/>
        <end position="462"/>
    </location>
</feature>
<dbReference type="OrthoDB" id="3900342at2759"/>
<dbReference type="InterPro" id="IPR004840">
    <property type="entry name" value="Amino_acid_permease_CS"/>
</dbReference>
<dbReference type="Gene3D" id="1.20.1740.10">
    <property type="entry name" value="Amino acid/polyamine transporter I"/>
    <property type="match status" value="1"/>
</dbReference>
<keyword evidence="3 8" id="KW-0812">Transmembrane</keyword>
<evidence type="ECO:0000256" key="3">
    <source>
        <dbReference type="ARBA" id="ARBA00022692"/>
    </source>
</evidence>
<evidence type="ECO:0000313" key="11">
    <source>
        <dbReference type="Proteomes" id="UP000184330"/>
    </source>
</evidence>
<evidence type="ECO:0000256" key="1">
    <source>
        <dbReference type="ARBA" id="ARBA00004141"/>
    </source>
</evidence>
<feature type="transmembrane region" description="Helical" evidence="8">
    <location>
        <begin position="414"/>
        <end position="432"/>
    </location>
</feature>
<keyword evidence="4" id="KW-0029">Amino-acid transport</keyword>
<dbReference type="PANTHER" id="PTHR43341">
    <property type="entry name" value="AMINO ACID PERMEASE"/>
    <property type="match status" value="1"/>
</dbReference>
<accession>A0A1L7WUT8</accession>
<feature type="transmembrane region" description="Helical" evidence="8">
    <location>
        <begin position="483"/>
        <end position="512"/>
    </location>
</feature>
<comment type="subcellular location">
    <subcellularLocation>
        <location evidence="1">Membrane</location>
        <topology evidence="1">Multi-pass membrane protein</topology>
    </subcellularLocation>
</comment>
<evidence type="ECO:0000256" key="5">
    <source>
        <dbReference type="ARBA" id="ARBA00022989"/>
    </source>
</evidence>
<feature type="transmembrane region" description="Helical" evidence="8">
    <location>
        <begin position="524"/>
        <end position="542"/>
    </location>
</feature>
<organism evidence="10 11">
    <name type="scientific">Phialocephala subalpina</name>
    <dbReference type="NCBI Taxonomy" id="576137"/>
    <lineage>
        <taxon>Eukaryota</taxon>
        <taxon>Fungi</taxon>
        <taxon>Dikarya</taxon>
        <taxon>Ascomycota</taxon>
        <taxon>Pezizomycotina</taxon>
        <taxon>Leotiomycetes</taxon>
        <taxon>Helotiales</taxon>
        <taxon>Mollisiaceae</taxon>
        <taxon>Phialocephala</taxon>
        <taxon>Phialocephala fortinii species complex</taxon>
    </lineage>
</organism>
<dbReference type="GO" id="GO:0016020">
    <property type="term" value="C:membrane"/>
    <property type="evidence" value="ECO:0007669"/>
    <property type="project" value="UniProtKB-SubCell"/>
</dbReference>
<feature type="transmembrane region" description="Helical" evidence="8">
    <location>
        <begin position="70"/>
        <end position="87"/>
    </location>
</feature>
<dbReference type="Proteomes" id="UP000184330">
    <property type="component" value="Unassembled WGS sequence"/>
</dbReference>
<feature type="region of interest" description="Disordered" evidence="7">
    <location>
        <begin position="322"/>
        <end position="343"/>
    </location>
</feature>
<evidence type="ECO:0000256" key="6">
    <source>
        <dbReference type="ARBA" id="ARBA00023136"/>
    </source>
</evidence>
<feature type="compositionally biased region" description="Pro residues" evidence="7">
    <location>
        <begin position="323"/>
        <end position="341"/>
    </location>
</feature>
<sequence>MLFGRENRPWPRSQTIELDDLSMPQESAAAANSSHLDRFLVTTRLSTFRRHPDGDNSNIEPPLRRCLEDYHIELIALGGAIGTGLLVGTGDALAAGGPISLLASFAWVGVTVYFTVQALGEMTILFPIPGSFTTFSGRFIDQAWGAAMGWNYALQWLIFLPLELVASSVTLQYWGSRMSHAAWVTIFLVLITIINVFGVKGYGHVEACLGMIKVVTVVIFIILGVFIDMGIGWEGNAIGAKFWYNPGAFNNGVIGFCSTMVIAAFAYSGTELVGLAAAESRNPRKDFPKAVNKVFWRILIFYIGSIVIVGLLVPFTHPQLMGQPPPPPGQGQPPPPPPDQGQPPSITCASPFVIAIRNAGLGVLPSIINGVILASVLSVGNSSVYGSTRTLNAMALHGQAPKIFKYIDTKGRPTTCHALALGFGLLAYLAQLSHPWVAFMWFLALSGLSSVITWASICYAHIRFRTAWTAQGNSPDKLRFRSPFGIVGSWIGLVLNASIILMQFVAAIFPIGHHDMPLCMRIRTFFSLFTTFPLVVLSYFVYKWWKGTVVRNPRLEHHENCSICPPHLESGGASTTAISAISPSCPFVDLSQKDELPNGSIEEPEKWWWKTCLDSIRRFLVR</sequence>
<evidence type="ECO:0000259" key="9">
    <source>
        <dbReference type="Pfam" id="PF00324"/>
    </source>
</evidence>
<dbReference type="PIRSF" id="PIRSF006060">
    <property type="entry name" value="AA_transporter"/>
    <property type="match status" value="1"/>
</dbReference>
<evidence type="ECO:0000313" key="10">
    <source>
        <dbReference type="EMBL" id="CZR56547.1"/>
    </source>
</evidence>
<protein>
    <submittedName>
        <fullName evidence="10">Related to amino acid transporters</fullName>
    </submittedName>
</protein>
<dbReference type="GO" id="GO:0015171">
    <property type="term" value="F:amino acid transmembrane transporter activity"/>
    <property type="evidence" value="ECO:0007669"/>
    <property type="project" value="TreeGrafter"/>
</dbReference>
<keyword evidence="5 8" id="KW-1133">Transmembrane helix</keyword>
<dbReference type="PROSITE" id="PS00218">
    <property type="entry name" value="AMINO_ACID_PERMEASE_1"/>
    <property type="match status" value="1"/>
</dbReference>
<keyword evidence="2" id="KW-0813">Transport</keyword>
<evidence type="ECO:0000256" key="2">
    <source>
        <dbReference type="ARBA" id="ARBA00022448"/>
    </source>
</evidence>
<gene>
    <name evidence="10" type="ORF">PAC_06436</name>
</gene>
<feature type="transmembrane region" description="Helical" evidence="8">
    <location>
        <begin position="294"/>
        <end position="315"/>
    </location>
</feature>
<dbReference type="InterPro" id="IPR050524">
    <property type="entry name" value="APC_YAT"/>
</dbReference>
<feature type="transmembrane region" description="Helical" evidence="8">
    <location>
        <begin position="253"/>
        <end position="273"/>
    </location>
</feature>
<evidence type="ECO:0000256" key="4">
    <source>
        <dbReference type="ARBA" id="ARBA00022970"/>
    </source>
</evidence>
<feature type="transmembrane region" description="Helical" evidence="8">
    <location>
        <begin position="152"/>
        <end position="174"/>
    </location>
</feature>
<dbReference type="FunFam" id="1.20.1740.10:FF:000001">
    <property type="entry name" value="Amino acid permease"/>
    <property type="match status" value="1"/>
</dbReference>
<dbReference type="PANTHER" id="PTHR43341:SF1">
    <property type="entry name" value="GENERAL AMINO-ACID PERMEASE GAP1"/>
    <property type="match status" value="1"/>
</dbReference>
<feature type="transmembrane region" description="Helical" evidence="8">
    <location>
        <begin position="211"/>
        <end position="233"/>
    </location>
</feature>
<keyword evidence="11" id="KW-1185">Reference proteome</keyword>
<dbReference type="EMBL" id="FJOG01000008">
    <property type="protein sequence ID" value="CZR56547.1"/>
    <property type="molecule type" value="Genomic_DNA"/>
</dbReference>
<dbReference type="AlphaFoldDB" id="A0A1L7WUT8"/>
<dbReference type="InterPro" id="IPR004841">
    <property type="entry name" value="AA-permease/SLC12A_dom"/>
</dbReference>